<evidence type="ECO:0000313" key="10">
    <source>
        <dbReference type="EMBL" id="VBB05073.1"/>
    </source>
</evidence>
<dbReference type="PANTHER" id="PTHR43616:SF5">
    <property type="entry name" value="GLYCEROL DEHYDROGENASE 1"/>
    <property type="match status" value="1"/>
</dbReference>
<dbReference type="InterPro" id="IPR032837">
    <property type="entry name" value="G1PDH"/>
</dbReference>
<proteinExistence type="predicted"/>
<keyword evidence="1" id="KW-0963">Cytoplasm</keyword>
<keyword evidence="3" id="KW-0479">Metal-binding</keyword>
<keyword evidence="9" id="KW-1208">Phospholipid metabolism</keyword>
<evidence type="ECO:0000313" key="11">
    <source>
        <dbReference type="Proteomes" id="UP000277811"/>
    </source>
</evidence>
<dbReference type="OrthoDB" id="9763580at2"/>
<dbReference type="GO" id="GO:0005829">
    <property type="term" value="C:cytosol"/>
    <property type="evidence" value="ECO:0007669"/>
    <property type="project" value="TreeGrafter"/>
</dbReference>
<dbReference type="AlphaFoldDB" id="A0A498R4H1"/>
<evidence type="ECO:0000256" key="4">
    <source>
        <dbReference type="ARBA" id="ARBA00022857"/>
    </source>
</evidence>
<dbReference type="Pfam" id="PF13685">
    <property type="entry name" value="Fe-ADH_2"/>
    <property type="match status" value="1"/>
</dbReference>
<evidence type="ECO:0000256" key="7">
    <source>
        <dbReference type="ARBA" id="ARBA00023098"/>
    </source>
</evidence>
<dbReference type="GO" id="GO:0046872">
    <property type="term" value="F:metal ion binding"/>
    <property type="evidence" value="ECO:0007669"/>
    <property type="project" value="UniProtKB-KW"/>
</dbReference>
<dbReference type="EMBL" id="UPPP01000052">
    <property type="protein sequence ID" value="VBB05073.1"/>
    <property type="molecule type" value="Genomic_DNA"/>
</dbReference>
<dbReference type="Proteomes" id="UP000277811">
    <property type="component" value="Unassembled WGS sequence"/>
</dbReference>
<dbReference type="RefSeq" id="WP_122626080.1">
    <property type="nucleotide sequence ID" value="NZ_UPPP01000052.1"/>
</dbReference>
<dbReference type="InterPro" id="IPR016205">
    <property type="entry name" value="Glycerol_DH"/>
</dbReference>
<dbReference type="Gene3D" id="3.40.50.1970">
    <property type="match status" value="1"/>
</dbReference>
<evidence type="ECO:0000256" key="1">
    <source>
        <dbReference type="ARBA" id="ARBA00022490"/>
    </source>
</evidence>
<keyword evidence="8" id="KW-0594">Phospholipid biosynthesis</keyword>
<keyword evidence="7" id="KW-0443">Lipid metabolism</keyword>
<dbReference type="PANTHER" id="PTHR43616">
    <property type="entry name" value="GLYCEROL DEHYDROGENASE"/>
    <property type="match status" value="1"/>
</dbReference>
<sequence>MNELLQRTAAEMTKLKFPCSCGKTHTVDIENVRIGSNILAAVTEPLQSFANDTVLLVADVNTYEAGGKEVEAILSQAFRLQKVIFPDKHLVPDEKAVHRLEEAVNSSTTAMVAVGSGTLNDLTRYVSWKTKIPYIIVCTAPSMDGYASMVSPLIVNGVKVTYPAVYPYAIVADIAVMKKAPLHMLHAGLGDIIGKYTALADWKMANLLYGEYYCETTVELVEKAIEKCVSSAAGIKERSTAAIGNIIEGLVLSGMCIGMTGSSRPASGSEHLLSHDWEMLGLMHGRETHLHGNQVAIGTEIILHIYQYLAELNIDEVLRAKKYQAVTREKWAKNLVQLFGDVAPEIMRRKEAYLSFEEAVREKNAQHIRGKWELLRKNVFLAMPSPQFYRETMARAGSTLAPADLKLDRESFRLSLITAKDIRERYGVLQLLEDLGILEDTVAMITDIYY</sequence>
<evidence type="ECO:0000256" key="5">
    <source>
        <dbReference type="ARBA" id="ARBA00023002"/>
    </source>
</evidence>
<keyword evidence="6" id="KW-0520">NAD</keyword>
<accession>A0A498R4H1</accession>
<evidence type="ECO:0000256" key="8">
    <source>
        <dbReference type="ARBA" id="ARBA00023209"/>
    </source>
</evidence>
<keyword evidence="11" id="KW-1185">Reference proteome</keyword>
<evidence type="ECO:0000256" key="3">
    <source>
        <dbReference type="ARBA" id="ARBA00022723"/>
    </source>
</evidence>
<reference evidence="10 11" key="1">
    <citation type="submission" date="2018-06" db="EMBL/GenBank/DDBJ databases">
        <authorList>
            <person name="Strepis N."/>
        </authorList>
    </citation>
    <scope>NUCLEOTIDE SEQUENCE [LARGE SCALE GENOMIC DNA]</scope>
    <source>
        <strain evidence="10">LUCI</strain>
    </source>
</reference>
<keyword evidence="5" id="KW-0560">Oxidoreductase</keyword>
<evidence type="ECO:0000256" key="9">
    <source>
        <dbReference type="ARBA" id="ARBA00023264"/>
    </source>
</evidence>
<organism evidence="10 11">
    <name type="scientific">Lucifera butyrica</name>
    <dbReference type="NCBI Taxonomy" id="1351585"/>
    <lineage>
        <taxon>Bacteria</taxon>
        <taxon>Bacillati</taxon>
        <taxon>Bacillota</taxon>
        <taxon>Negativicutes</taxon>
        <taxon>Veillonellales</taxon>
        <taxon>Veillonellaceae</taxon>
        <taxon>Lucifera</taxon>
    </lineage>
</organism>
<dbReference type="SUPFAM" id="SSF56796">
    <property type="entry name" value="Dehydroquinate synthase-like"/>
    <property type="match status" value="1"/>
</dbReference>
<keyword evidence="2" id="KW-0444">Lipid biosynthesis</keyword>
<dbReference type="CDD" id="cd08175">
    <property type="entry name" value="G1PDH"/>
    <property type="match status" value="1"/>
</dbReference>
<gene>
    <name evidence="10" type="ORF">LUCI_0279</name>
</gene>
<evidence type="ECO:0000256" key="6">
    <source>
        <dbReference type="ARBA" id="ARBA00023027"/>
    </source>
</evidence>
<dbReference type="GO" id="GO:0016614">
    <property type="term" value="F:oxidoreductase activity, acting on CH-OH group of donors"/>
    <property type="evidence" value="ECO:0007669"/>
    <property type="project" value="InterPro"/>
</dbReference>
<name>A0A498R4H1_9FIRM</name>
<evidence type="ECO:0000256" key="2">
    <source>
        <dbReference type="ARBA" id="ARBA00022516"/>
    </source>
</evidence>
<keyword evidence="4" id="KW-0521">NADP</keyword>
<dbReference type="GO" id="GO:0008654">
    <property type="term" value="P:phospholipid biosynthetic process"/>
    <property type="evidence" value="ECO:0007669"/>
    <property type="project" value="UniProtKB-KW"/>
</dbReference>
<protein>
    <submittedName>
        <fullName evidence="10">Glycerol-1-phosphate dehydrogenase</fullName>
    </submittedName>
</protein>
<dbReference type="Gene3D" id="1.20.1090.10">
    <property type="entry name" value="Dehydroquinate synthase-like - alpha domain"/>
    <property type="match status" value="1"/>
</dbReference>